<evidence type="ECO:0000313" key="2">
    <source>
        <dbReference type="Proteomes" id="UP000553948"/>
    </source>
</evidence>
<dbReference type="EMBL" id="JACGDG010000002">
    <property type="protein sequence ID" value="MBA6114694.1"/>
    <property type="molecule type" value="Genomic_DNA"/>
</dbReference>
<reference evidence="1 2" key="1">
    <citation type="submission" date="2020-07" db="EMBL/GenBank/DDBJ databases">
        <title>Diversity of carbapenemase encoding genes among Pseudomonas putida group clinical isolates in a tertiary Brazilian hospital.</title>
        <authorList>
            <person name="Alberto-Lei F."/>
            <person name="Nodari C.S."/>
            <person name="Streling A.P."/>
            <person name="Paulino J.T."/>
            <person name="Bessa-Neto F.O."/>
            <person name="Cayo R."/>
            <person name="Gales A.C."/>
        </authorList>
    </citation>
    <scope>NUCLEOTIDE SEQUENCE [LARGE SCALE GENOMIC DNA]</scope>
    <source>
        <strain evidence="1 2">12464</strain>
    </source>
</reference>
<proteinExistence type="predicted"/>
<sequence length="49" mass="5521">MQFNVPRRAMFECGTVEELAEYVRGLQGTALDEGKVERLSDLMAELEGM</sequence>
<accession>A0A7W2KXJ5</accession>
<dbReference type="Proteomes" id="UP000553948">
    <property type="component" value="Unassembled WGS sequence"/>
</dbReference>
<comment type="caution">
    <text evidence="1">The sequence shown here is derived from an EMBL/GenBank/DDBJ whole genome shotgun (WGS) entry which is preliminary data.</text>
</comment>
<name>A0A7W2KXJ5_PSEPU</name>
<protein>
    <submittedName>
        <fullName evidence="1">Uncharacterized protein</fullName>
    </submittedName>
</protein>
<dbReference type="AlphaFoldDB" id="A0A7W2KXJ5"/>
<evidence type="ECO:0000313" key="1">
    <source>
        <dbReference type="EMBL" id="MBA6114694.1"/>
    </source>
</evidence>
<gene>
    <name evidence="1" type="ORF">H4C47_02965</name>
</gene>
<organism evidence="1 2">
    <name type="scientific">Pseudomonas putida</name>
    <name type="common">Arthrobacter siderocapsulatus</name>
    <dbReference type="NCBI Taxonomy" id="303"/>
    <lineage>
        <taxon>Bacteria</taxon>
        <taxon>Pseudomonadati</taxon>
        <taxon>Pseudomonadota</taxon>
        <taxon>Gammaproteobacteria</taxon>
        <taxon>Pseudomonadales</taxon>
        <taxon>Pseudomonadaceae</taxon>
        <taxon>Pseudomonas</taxon>
    </lineage>
</organism>